<keyword evidence="5" id="KW-0653">Protein transport</keyword>
<evidence type="ECO:0000256" key="3">
    <source>
        <dbReference type="ARBA" id="ARBA00020978"/>
    </source>
</evidence>
<dbReference type="PANTHER" id="PTHR31658">
    <property type="entry name" value="CONSERVED OLIGOMERIC GOLGI COMPLEX SUBUNIT 1"/>
    <property type="match status" value="1"/>
</dbReference>
<dbReference type="Proteomes" id="UP001217089">
    <property type="component" value="Unassembled WGS sequence"/>
</dbReference>
<sequence length="821" mass="93347">MPRFTSQSFNGSIICLTTCHATHLDKTRELTPFINNKSASMATLDADKTAKSLPLHEMDTNILFEKFTVDEIREIEKKTRTDIERKKEDLRTMVGRKQEVQFYGVASQIKLLLDMPEKQSPQLLSWFPVLTRQWAAISHFRSTILQGCRSMLKEPVTTDKCIAECLCSIILLEDSTPRQVFNEFLLARTTAVQQLFHPNQQNASVKDQICTVVRLITTTVHQIHGVFYSGDSNNEENMNVPNNLLVSILTEVTSQKQQDSGLLELQGSIAGKCLPKSVTVKRLADIKDAVWELLSQDDTMVVWASVCQKILNNSLHMWQGFLQPLFLERVKALMKYQLDNATEMAKRQITKVVMEIGNVDDISLQSELNMANYIWMESNVDIPANMAWMTSNQRMASENPGGLMMKAKAYTPIVQSLCKTYDERLRIMLEDCVYYIQPCSSPDSDDQTNVKGPFDRYADKQHLLNHLTMSCEKSLEELLDYIKEQLTQWKKALEVVPDKSVNDITQNKILLVGRLCTGLSELAPSLQKCILGQSIAVNQNINKLQKKATPHGSSKTAEETAWTKSQKHLGQCQASAYRIWVDHLSSTVLKDFEVNLCSKEGPQVITVCTRWDEVDIQEETEDGKKISSKIKVPMQASWYVHSLLYYICQEINRVGGHALTRSVLQDLVYKISDGMMVLYENFIKDNRKKRDKSGVMFSQQRALQLLFDVKFLLLIIPRKDDLQESKLYQQRSQRVIDGLEERVDPFDLDVFSPFIQSNLTKHAQRSSMTDMRSTSLAETAAAVIPEPSPHKDSSSSFYNKLGSMSSMTELSNWFSNIGSKS</sequence>
<evidence type="ECO:0000256" key="2">
    <source>
        <dbReference type="ARBA" id="ARBA00006653"/>
    </source>
</evidence>
<dbReference type="EMBL" id="JARBDR010000903">
    <property type="protein sequence ID" value="KAJ8304320.1"/>
    <property type="molecule type" value="Genomic_DNA"/>
</dbReference>
<comment type="similarity">
    <text evidence="2">Belongs to the COG1 family.</text>
</comment>
<evidence type="ECO:0000313" key="9">
    <source>
        <dbReference type="Proteomes" id="UP001217089"/>
    </source>
</evidence>
<name>A0ABQ9ELM9_TEGGR</name>
<evidence type="ECO:0000256" key="1">
    <source>
        <dbReference type="ARBA" id="ARBA00004395"/>
    </source>
</evidence>
<gene>
    <name evidence="8" type="ORF">KUTeg_017903</name>
</gene>
<keyword evidence="9" id="KW-1185">Reference proteome</keyword>
<evidence type="ECO:0000313" key="8">
    <source>
        <dbReference type="EMBL" id="KAJ8304320.1"/>
    </source>
</evidence>
<evidence type="ECO:0000256" key="6">
    <source>
        <dbReference type="ARBA" id="ARBA00023034"/>
    </source>
</evidence>
<accession>A0ABQ9ELM9</accession>
<comment type="caution">
    <text evidence="8">The sequence shown here is derived from an EMBL/GenBank/DDBJ whole genome shotgun (WGS) entry which is preliminary data.</text>
</comment>
<keyword evidence="4" id="KW-0813">Transport</keyword>
<dbReference type="PANTHER" id="PTHR31658:SF0">
    <property type="entry name" value="CONSERVED OLIGOMERIC GOLGI COMPLEX SUBUNIT 1"/>
    <property type="match status" value="1"/>
</dbReference>
<comment type="subcellular location">
    <subcellularLocation>
        <location evidence="1">Golgi apparatus membrane</location>
        <topology evidence="1">Peripheral membrane protein</topology>
    </subcellularLocation>
</comment>
<dbReference type="InterPro" id="IPR033370">
    <property type="entry name" value="COG1"/>
</dbReference>
<organism evidence="8 9">
    <name type="scientific">Tegillarca granosa</name>
    <name type="common">Malaysian cockle</name>
    <name type="synonym">Anadara granosa</name>
    <dbReference type="NCBI Taxonomy" id="220873"/>
    <lineage>
        <taxon>Eukaryota</taxon>
        <taxon>Metazoa</taxon>
        <taxon>Spiralia</taxon>
        <taxon>Lophotrochozoa</taxon>
        <taxon>Mollusca</taxon>
        <taxon>Bivalvia</taxon>
        <taxon>Autobranchia</taxon>
        <taxon>Pteriomorphia</taxon>
        <taxon>Arcoida</taxon>
        <taxon>Arcoidea</taxon>
        <taxon>Arcidae</taxon>
        <taxon>Tegillarca</taxon>
    </lineage>
</organism>
<evidence type="ECO:0000256" key="5">
    <source>
        <dbReference type="ARBA" id="ARBA00022927"/>
    </source>
</evidence>
<evidence type="ECO:0000256" key="7">
    <source>
        <dbReference type="ARBA" id="ARBA00023136"/>
    </source>
</evidence>
<proteinExistence type="inferred from homology"/>
<keyword evidence="6" id="KW-0333">Golgi apparatus</keyword>
<protein>
    <recommendedName>
        <fullName evidence="3">Conserved oligomeric Golgi complex subunit 1</fullName>
    </recommendedName>
</protein>
<keyword evidence="7" id="KW-0472">Membrane</keyword>
<evidence type="ECO:0000256" key="4">
    <source>
        <dbReference type="ARBA" id="ARBA00022448"/>
    </source>
</evidence>
<reference evidence="8 9" key="1">
    <citation type="submission" date="2022-12" db="EMBL/GenBank/DDBJ databases">
        <title>Chromosome-level genome of Tegillarca granosa.</title>
        <authorList>
            <person name="Kim J."/>
        </authorList>
    </citation>
    <scope>NUCLEOTIDE SEQUENCE [LARGE SCALE GENOMIC DNA]</scope>
    <source>
        <strain evidence="8">Teg-2019</strain>
        <tissue evidence="8">Adductor muscle</tissue>
    </source>
</reference>